<keyword evidence="1" id="KW-0479">Metal-binding</keyword>
<keyword evidence="1" id="KW-0863">Zinc-finger</keyword>
<feature type="compositionally biased region" description="Basic and acidic residues" evidence="2">
    <location>
        <begin position="424"/>
        <end position="433"/>
    </location>
</feature>
<dbReference type="GO" id="GO:0003676">
    <property type="term" value="F:nucleic acid binding"/>
    <property type="evidence" value="ECO:0007669"/>
    <property type="project" value="InterPro"/>
</dbReference>
<keyword evidence="3" id="KW-0732">Signal</keyword>
<feature type="region of interest" description="Disordered" evidence="2">
    <location>
        <begin position="252"/>
        <end position="331"/>
    </location>
</feature>
<feature type="chain" id="PRO_5031342466" description="CCHC-type domain-containing protein" evidence="3">
    <location>
        <begin position="27"/>
        <end position="958"/>
    </location>
</feature>
<feature type="region of interest" description="Disordered" evidence="2">
    <location>
        <begin position="344"/>
        <end position="551"/>
    </location>
</feature>
<dbReference type="InterPro" id="IPR006579">
    <property type="entry name" value="Pre_C2HC_dom"/>
</dbReference>
<feature type="compositionally biased region" description="Polar residues" evidence="2">
    <location>
        <begin position="385"/>
        <end position="409"/>
    </location>
</feature>
<accession>A0A7R9EL54</accession>
<dbReference type="AlphaFoldDB" id="A0A7R9EL54"/>
<keyword evidence="1" id="KW-0862">Zinc</keyword>
<feature type="signal peptide" evidence="3">
    <location>
        <begin position="1"/>
        <end position="26"/>
    </location>
</feature>
<dbReference type="Pfam" id="PF07530">
    <property type="entry name" value="PRE_C2HC"/>
    <property type="match status" value="1"/>
</dbReference>
<evidence type="ECO:0000256" key="3">
    <source>
        <dbReference type="SAM" id="SignalP"/>
    </source>
</evidence>
<gene>
    <name evidence="5" type="ORF">TMSB3V08_LOCUS11345</name>
</gene>
<feature type="compositionally biased region" description="Low complexity" evidence="2">
    <location>
        <begin position="276"/>
        <end position="296"/>
    </location>
</feature>
<sequence>MNKIIYPESNMKAFFLVLLASPLVFALPSHKGLRQGPVPNPEPSHDIDLEGYVDELLNHVKFDPNDAPLDASVPDISHVFELDDHTVDLEINNGHVTTIERVGRSGEVHHVSAERHSLTFDVVYGVSVLTYNYEVRKSNGDTLHSGQIDVEIDGLGASITVETYQDTDGIFHGELESIQAREKSGKISDVVIDDADLPVEVLKEISDTVHTHYTGAEAESIAAALVSHFVMAISDVDFGEYIHDDMGANISASVTSPTTGEVGADGQGEASGAPPATEGARAASRSAGASGTAPSGLGLKDSAGPLQSVGSNADAGEPSGAPPTAGGERAADGQSVLEALFRADSPQTGEDGESSRQHDGWKPNGANVSPDQGEPSRPPPVKTAASGTEASANARVSKTRVNSDTSRQGVSVGMKRPAEFSSDSEDRVARFARVDSSCESVDVEGLFSGPDLPLMRDESSQGSDDESEGFRTVRPRRRGKAVNTRKLLGGNPNHLGGSSGDESEASGGPGQGAPALGKGGKRRKPAGNNASRVSPQPGTSGSGPAGKAKGKIPPIILCDVEGYSKLARAIRSKVREPVEAVRQPGDRVRLQCGSEEDYRALQKFLPSLGIQHWSYELGRERLVRVVVKGLLTRTNPDDIQEELVEMGFPVKSITQMLSQWKRDQKTGERQRLPNFVVSLTPGEHTARLYSISVLCGLRVRVEKYKSPGGPVQCKNCFRFGHVRRDCRANPRCGFCGGDHERGGCPEERRSPPKCLHCSGAHSSAWRGCPTYKSLRAAGNVRASKPQEGRTDGPSEGQKPSGHVAGRRAKVTPAPTPKPLVQSFASVLSKRDTPPPQAEAPAEATKPEPVESSSTPLVEGPPETAPLPIPTHTAILHPSNPFLPLPTPTLVTPVTPTPEGDAAKLKNCIELLKGIPGLDPWDFSSSLLRKVQESPRSNRGHLVMEHIILYLVSHGSAPE</sequence>
<name>A0A7R9EL54_9NEOP</name>
<feature type="compositionally biased region" description="Polar residues" evidence="2">
    <location>
        <begin position="528"/>
        <end position="539"/>
    </location>
</feature>
<organism evidence="5">
    <name type="scientific">Timema monikensis</name>
    <dbReference type="NCBI Taxonomy" id="170555"/>
    <lineage>
        <taxon>Eukaryota</taxon>
        <taxon>Metazoa</taxon>
        <taxon>Ecdysozoa</taxon>
        <taxon>Arthropoda</taxon>
        <taxon>Hexapoda</taxon>
        <taxon>Insecta</taxon>
        <taxon>Pterygota</taxon>
        <taxon>Neoptera</taxon>
        <taxon>Polyneoptera</taxon>
        <taxon>Phasmatodea</taxon>
        <taxon>Timematodea</taxon>
        <taxon>Timematoidea</taxon>
        <taxon>Timematidae</taxon>
        <taxon>Timema</taxon>
    </lineage>
</organism>
<protein>
    <recommendedName>
        <fullName evidence="4">CCHC-type domain-containing protein</fullName>
    </recommendedName>
</protein>
<feature type="domain" description="CCHC-type" evidence="4">
    <location>
        <begin position="713"/>
        <end position="727"/>
    </location>
</feature>
<dbReference type="EMBL" id="OB798069">
    <property type="protein sequence ID" value="CAD7434695.1"/>
    <property type="molecule type" value="Genomic_DNA"/>
</dbReference>
<evidence type="ECO:0000259" key="4">
    <source>
        <dbReference type="PROSITE" id="PS50158"/>
    </source>
</evidence>
<dbReference type="PROSITE" id="PS50158">
    <property type="entry name" value="ZF_CCHC"/>
    <property type="match status" value="1"/>
</dbReference>
<dbReference type="Pfam" id="PF16984">
    <property type="entry name" value="Grp7_allergen"/>
    <property type="match status" value="1"/>
</dbReference>
<dbReference type="InterPro" id="IPR020234">
    <property type="entry name" value="Mite_allergen_group-7"/>
</dbReference>
<reference evidence="5" key="1">
    <citation type="submission" date="2020-11" db="EMBL/GenBank/DDBJ databases">
        <authorList>
            <person name="Tran Van P."/>
        </authorList>
    </citation>
    <scope>NUCLEOTIDE SEQUENCE</scope>
</reference>
<feature type="region of interest" description="Disordered" evidence="2">
    <location>
        <begin position="779"/>
        <end position="879"/>
    </location>
</feature>
<evidence type="ECO:0000256" key="1">
    <source>
        <dbReference type="PROSITE-ProRule" id="PRU00047"/>
    </source>
</evidence>
<evidence type="ECO:0000256" key="2">
    <source>
        <dbReference type="SAM" id="MobiDB-lite"/>
    </source>
</evidence>
<dbReference type="GO" id="GO:0008270">
    <property type="term" value="F:zinc ion binding"/>
    <property type="evidence" value="ECO:0007669"/>
    <property type="project" value="UniProtKB-KW"/>
</dbReference>
<evidence type="ECO:0000313" key="5">
    <source>
        <dbReference type="EMBL" id="CAD7434695.1"/>
    </source>
</evidence>
<proteinExistence type="predicted"/>
<dbReference type="SMART" id="SM00596">
    <property type="entry name" value="PRE_C2HC"/>
    <property type="match status" value="1"/>
</dbReference>
<dbReference type="InterPro" id="IPR001878">
    <property type="entry name" value="Znf_CCHC"/>
</dbReference>